<dbReference type="InterPro" id="IPR036396">
    <property type="entry name" value="Cyt_P450_sf"/>
</dbReference>
<dbReference type="AlphaFoldDB" id="A0A1S2PGF5"/>
<keyword evidence="3" id="KW-1185">Reference proteome</keyword>
<dbReference type="InterPro" id="IPR017972">
    <property type="entry name" value="Cyt_P450_CS"/>
</dbReference>
<dbReference type="PANTHER" id="PTHR46696">
    <property type="entry name" value="P450, PUTATIVE (EUROFUNG)-RELATED"/>
    <property type="match status" value="1"/>
</dbReference>
<comment type="similarity">
    <text evidence="1">Belongs to the cytochrome P450 family.</text>
</comment>
<sequence length="99" mass="10916">MEFVPFNDAVAPAVTRWLVADRSCRADGHDAFGFTRGAVQHLAFGHGPHHCLARSLARTELQITLPMLFRRRADLRLCALAPEEARSPSVRSTGYGNCP</sequence>
<name>A0A1S2PGF5_9ACTN</name>
<reference evidence="2 3" key="1">
    <citation type="submission" date="2016-10" db="EMBL/GenBank/DDBJ databases">
        <title>Genome sequence of Streptomyces sp. MUSC 1.</title>
        <authorList>
            <person name="Lee L.-H."/>
            <person name="Ser H.-L."/>
            <person name="Law J.W.-F."/>
        </authorList>
    </citation>
    <scope>NUCLEOTIDE SEQUENCE [LARGE SCALE GENOMIC DNA]</scope>
    <source>
        <strain evidence="2 3">MUSC 1</strain>
    </source>
</reference>
<evidence type="ECO:0000256" key="1">
    <source>
        <dbReference type="ARBA" id="ARBA00010617"/>
    </source>
</evidence>
<comment type="caution">
    <text evidence="2">The sequence shown here is derived from an EMBL/GenBank/DDBJ whole genome shotgun (WGS) entry which is preliminary data.</text>
</comment>
<evidence type="ECO:0000313" key="2">
    <source>
        <dbReference type="EMBL" id="OIJ92793.1"/>
    </source>
</evidence>
<proteinExistence type="inferred from homology"/>
<organism evidence="2 3">
    <name type="scientific">Streptomyces monashensis</name>
    <dbReference type="NCBI Taxonomy" id="1678012"/>
    <lineage>
        <taxon>Bacteria</taxon>
        <taxon>Bacillati</taxon>
        <taxon>Actinomycetota</taxon>
        <taxon>Actinomycetes</taxon>
        <taxon>Kitasatosporales</taxon>
        <taxon>Streptomycetaceae</taxon>
        <taxon>Streptomyces</taxon>
    </lineage>
</organism>
<accession>A0A1S2PGF5</accession>
<evidence type="ECO:0008006" key="4">
    <source>
        <dbReference type="Google" id="ProtNLM"/>
    </source>
</evidence>
<dbReference type="EMBL" id="MLYO01000078">
    <property type="protein sequence ID" value="OIJ92793.1"/>
    <property type="molecule type" value="Genomic_DNA"/>
</dbReference>
<dbReference type="Proteomes" id="UP000179642">
    <property type="component" value="Unassembled WGS sequence"/>
</dbReference>
<evidence type="ECO:0000313" key="3">
    <source>
        <dbReference type="Proteomes" id="UP000179642"/>
    </source>
</evidence>
<protein>
    <recommendedName>
        <fullName evidence="4">Cytochrome</fullName>
    </recommendedName>
</protein>
<dbReference type="PANTHER" id="PTHR46696:SF6">
    <property type="entry name" value="P450, PUTATIVE (EUROFUNG)-RELATED"/>
    <property type="match status" value="1"/>
</dbReference>
<dbReference type="GO" id="GO:0016705">
    <property type="term" value="F:oxidoreductase activity, acting on paired donors, with incorporation or reduction of molecular oxygen"/>
    <property type="evidence" value="ECO:0007669"/>
    <property type="project" value="InterPro"/>
</dbReference>
<dbReference type="GO" id="GO:0020037">
    <property type="term" value="F:heme binding"/>
    <property type="evidence" value="ECO:0007669"/>
    <property type="project" value="InterPro"/>
</dbReference>
<dbReference type="PROSITE" id="PS00086">
    <property type="entry name" value="CYTOCHROME_P450"/>
    <property type="match status" value="1"/>
</dbReference>
<dbReference type="Gene3D" id="1.10.630.10">
    <property type="entry name" value="Cytochrome P450"/>
    <property type="match status" value="1"/>
</dbReference>
<dbReference type="SUPFAM" id="SSF48264">
    <property type="entry name" value="Cytochrome P450"/>
    <property type="match status" value="1"/>
</dbReference>
<gene>
    <name evidence="2" type="ORF">BIV23_38310</name>
</gene>
<dbReference type="GO" id="GO:0005506">
    <property type="term" value="F:iron ion binding"/>
    <property type="evidence" value="ECO:0007669"/>
    <property type="project" value="InterPro"/>
</dbReference>
<dbReference type="GO" id="GO:0004497">
    <property type="term" value="F:monooxygenase activity"/>
    <property type="evidence" value="ECO:0007669"/>
    <property type="project" value="InterPro"/>
</dbReference>